<name>A0A1I7CIN5_9ACTN</name>
<gene>
    <name evidence="1" type="ORF">SAMN05660657_04527</name>
</gene>
<evidence type="ECO:0000313" key="2">
    <source>
        <dbReference type="Proteomes" id="UP000199546"/>
    </source>
</evidence>
<evidence type="ECO:0000313" key="1">
    <source>
        <dbReference type="EMBL" id="SFT99300.1"/>
    </source>
</evidence>
<organism evidence="1 2">
    <name type="scientific">Geodermatophilus amargosae</name>
    <dbReference type="NCBI Taxonomy" id="1296565"/>
    <lineage>
        <taxon>Bacteria</taxon>
        <taxon>Bacillati</taxon>
        <taxon>Actinomycetota</taxon>
        <taxon>Actinomycetes</taxon>
        <taxon>Geodermatophilales</taxon>
        <taxon>Geodermatophilaceae</taxon>
        <taxon>Geodermatophilus</taxon>
    </lineage>
</organism>
<dbReference type="AlphaFoldDB" id="A0A1I7CIN5"/>
<accession>A0A1I7CIN5</accession>
<dbReference type="Pfam" id="PF11578">
    <property type="entry name" value="DUF3237"/>
    <property type="match status" value="1"/>
</dbReference>
<sequence length="153" mass="15915">MDGYVLEATISGMVPIGVVPEGLRMDVGVEGTITEGPMAGGQVTGTDYLLVRPDGIGVLDVREVVRLPAGATVSLAVTGYLHPPFPLPPLDQITPDTEWPDVDVPVHGAATMRTADPSLAALNRTVYGMTGAVNMARGQIRARAESLARVAVA</sequence>
<dbReference type="Gene3D" id="2.40.160.20">
    <property type="match status" value="1"/>
</dbReference>
<keyword evidence="2" id="KW-1185">Reference proteome</keyword>
<reference evidence="2" key="1">
    <citation type="submission" date="2016-10" db="EMBL/GenBank/DDBJ databases">
        <authorList>
            <person name="Varghese N."/>
            <person name="Submissions S."/>
        </authorList>
    </citation>
    <scope>NUCLEOTIDE SEQUENCE [LARGE SCALE GENOMIC DNA]</scope>
    <source>
        <strain evidence="2">DSM 46136</strain>
    </source>
</reference>
<dbReference type="Proteomes" id="UP000199546">
    <property type="component" value="Unassembled WGS sequence"/>
</dbReference>
<dbReference type="EMBL" id="FPBA01000022">
    <property type="protein sequence ID" value="SFT99300.1"/>
    <property type="molecule type" value="Genomic_DNA"/>
</dbReference>
<dbReference type="RefSeq" id="WP_175551737.1">
    <property type="nucleotide sequence ID" value="NZ_FPBA01000022.1"/>
</dbReference>
<proteinExistence type="predicted"/>
<protein>
    <submittedName>
        <fullName evidence="1">Uncharacterized protein</fullName>
    </submittedName>
</protein>